<dbReference type="OrthoDB" id="147298at2157"/>
<gene>
    <name evidence="2" type="ORF">SAMN04488696_2727</name>
</gene>
<keyword evidence="2" id="KW-0966">Cell projection</keyword>
<reference evidence="3" key="1">
    <citation type="submission" date="2016-10" db="EMBL/GenBank/DDBJ databases">
        <authorList>
            <person name="Varghese N."/>
            <person name="Submissions S."/>
        </authorList>
    </citation>
    <scope>NUCLEOTIDE SEQUENCE [LARGE SCALE GENOMIC DNA]</scope>
    <source>
        <strain evidence="3">Mob M</strain>
    </source>
</reference>
<evidence type="ECO:0000313" key="2">
    <source>
        <dbReference type="EMBL" id="SFM88699.1"/>
    </source>
</evidence>
<keyword evidence="2" id="KW-0969">Cilium</keyword>
<dbReference type="GO" id="GO:0097588">
    <property type="term" value="P:archaeal or bacterial-type flagellum-dependent cell motility"/>
    <property type="evidence" value="ECO:0007669"/>
    <property type="project" value="InterPro"/>
</dbReference>
<dbReference type="PANTHER" id="PTHR42200">
    <property type="entry name" value="ARCHAEAL FLAGELLA-RELATED PROTEIN F-RELATED"/>
    <property type="match status" value="1"/>
</dbReference>
<organism evidence="2 3">
    <name type="scientific">Methanolobus profundi</name>
    <dbReference type="NCBI Taxonomy" id="487685"/>
    <lineage>
        <taxon>Archaea</taxon>
        <taxon>Methanobacteriati</taxon>
        <taxon>Methanobacteriota</taxon>
        <taxon>Stenosarchaea group</taxon>
        <taxon>Methanomicrobia</taxon>
        <taxon>Methanosarcinales</taxon>
        <taxon>Methanosarcinaceae</taxon>
        <taxon>Methanolobus</taxon>
    </lineage>
</organism>
<dbReference type="InterPro" id="IPR002774">
    <property type="entry name" value="Flagellin_arc-type"/>
</dbReference>
<feature type="transmembrane region" description="Helical" evidence="1">
    <location>
        <begin position="6"/>
        <end position="27"/>
    </location>
</feature>
<keyword evidence="2" id="KW-0282">Flagellum</keyword>
<evidence type="ECO:0000313" key="3">
    <source>
        <dbReference type="Proteomes" id="UP000198535"/>
    </source>
</evidence>
<dbReference type="STRING" id="487685.SAMN04488696_2727"/>
<dbReference type="EMBL" id="FOUJ01000007">
    <property type="protein sequence ID" value="SFM88699.1"/>
    <property type="molecule type" value="Genomic_DNA"/>
</dbReference>
<keyword evidence="1" id="KW-0472">Membrane</keyword>
<proteinExistence type="predicted"/>
<dbReference type="Proteomes" id="UP000198535">
    <property type="component" value="Unassembled WGS sequence"/>
</dbReference>
<name>A0A1I4UI75_9EURY</name>
<sequence length="143" mass="15786">MGFELSVVAIIFFISAIILGTFSYTMLSNSNDVIDSASDDKYRMQSMKLQTDIVVDDSIPDISGSDYNLTLTVSNTGSETLHFDRLNVLVDGNLQAYTYTETADFWTPEESRNLTVTGLSGLGMHRVKVVTENGISAYDTYLV</sequence>
<protein>
    <submittedName>
        <fullName evidence="2">Flagellar protein FlaF</fullName>
    </submittedName>
</protein>
<dbReference type="GO" id="GO:0005198">
    <property type="term" value="F:structural molecule activity"/>
    <property type="evidence" value="ECO:0007669"/>
    <property type="project" value="InterPro"/>
</dbReference>
<dbReference type="Pfam" id="PF01917">
    <property type="entry name" value="Flagellin_arch-type"/>
    <property type="match status" value="1"/>
</dbReference>
<evidence type="ECO:0000256" key="1">
    <source>
        <dbReference type="SAM" id="Phobius"/>
    </source>
</evidence>
<keyword evidence="1" id="KW-0812">Transmembrane</keyword>
<dbReference type="AlphaFoldDB" id="A0A1I4UI75"/>
<keyword evidence="3" id="KW-1185">Reference proteome</keyword>
<dbReference type="PANTHER" id="PTHR42200:SF2">
    <property type="entry name" value="ARCHAEAL FLAGELLA-RELATED PROTEIN F"/>
    <property type="match status" value="1"/>
</dbReference>
<dbReference type="RefSeq" id="WP_091937871.1">
    <property type="nucleotide sequence ID" value="NZ_FOUJ01000007.1"/>
</dbReference>
<accession>A0A1I4UI75</accession>
<keyword evidence="1" id="KW-1133">Transmembrane helix</keyword>